<evidence type="ECO:0000256" key="6">
    <source>
        <dbReference type="ARBA" id="ARBA00023136"/>
    </source>
</evidence>
<evidence type="ECO:0000313" key="12">
    <source>
        <dbReference type="EMBL" id="KAA1394441.1"/>
    </source>
</evidence>
<keyword evidence="13" id="KW-1185">Reference proteome</keyword>
<evidence type="ECO:0000256" key="4">
    <source>
        <dbReference type="ARBA" id="ARBA00022737"/>
    </source>
</evidence>
<dbReference type="OrthoDB" id="110231at2"/>
<evidence type="ECO:0000259" key="10">
    <source>
        <dbReference type="PROSITE" id="PS51371"/>
    </source>
</evidence>
<dbReference type="PROSITE" id="PS51371">
    <property type="entry name" value="CBS"/>
    <property type="match status" value="2"/>
</dbReference>
<feature type="transmembrane region" description="Helical" evidence="9">
    <location>
        <begin position="103"/>
        <end position="123"/>
    </location>
</feature>
<organism evidence="12 13">
    <name type="scientific">Aeromicrobium ginsengisoli</name>
    <dbReference type="NCBI Taxonomy" id="363867"/>
    <lineage>
        <taxon>Bacteria</taxon>
        <taxon>Bacillati</taxon>
        <taxon>Actinomycetota</taxon>
        <taxon>Actinomycetes</taxon>
        <taxon>Propionibacteriales</taxon>
        <taxon>Nocardioidaceae</taxon>
        <taxon>Aeromicrobium</taxon>
    </lineage>
</organism>
<evidence type="ECO:0000256" key="8">
    <source>
        <dbReference type="PROSITE-ProRule" id="PRU01193"/>
    </source>
</evidence>
<accession>A0A5M4FB34</accession>
<sequence>MNGFVGVLVTVVLLALNALFVASEFALISARRTQLEPRIQAGSRPARMAMRAIENITQVMAAAQLGITICSLGLGAVGEPAIAHLFEPLFETLHVPHGAVHPLSFVIAMTIVVFAHVVLGEMVPKNLALVGPDRAALILGPFMLAVVAILKPFVVTLNGTANMIIRLFRIEPKGEVASTYSHDEVAGLVEESRREGLLDEDEYDLVSGALDFHEGTVDEVLLPSAGLVTIPPTATPVDVERACAETGFSRFPVLDGTGEIAGYLHIKDVLETDDASRLETIADKWLRPLATVVAGSGLYEALRTMQARGSHMARVADESGAVLGVIMLEDVLEELVGEIRSAERA</sequence>
<evidence type="ECO:0000256" key="5">
    <source>
        <dbReference type="ARBA" id="ARBA00022989"/>
    </source>
</evidence>
<evidence type="ECO:0000256" key="3">
    <source>
        <dbReference type="ARBA" id="ARBA00022692"/>
    </source>
</evidence>
<feature type="transmembrane region" description="Helical" evidence="9">
    <location>
        <begin position="135"/>
        <end position="154"/>
    </location>
</feature>
<dbReference type="InterPro" id="IPR046342">
    <property type="entry name" value="CBS_dom_sf"/>
</dbReference>
<evidence type="ECO:0000256" key="2">
    <source>
        <dbReference type="ARBA" id="ARBA00022475"/>
    </source>
</evidence>
<dbReference type="Proteomes" id="UP000380867">
    <property type="component" value="Unassembled WGS sequence"/>
</dbReference>
<evidence type="ECO:0000256" key="9">
    <source>
        <dbReference type="SAM" id="Phobius"/>
    </source>
</evidence>
<dbReference type="InterPro" id="IPR000644">
    <property type="entry name" value="CBS_dom"/>
</dbReference>
<dbReference type="Gene3D" id="3.10.580.10">
    <property type="entry name" value="CBS-domain"/>
    <property type="match status" value="1"/>
</dbReference>
<feature type="transmembrane region" description="Helical" evidence="9">
    <location>
        <begin position="6"/>
        <end position="28"/>
    </location>
</feature>
<keyword evidence="7" id="KW-0129">CBS domain</keyword>
<comment type="caution">
    <text evidence="12">The sequence shown here is derived from an EMBL/GenBank/DDBJ whole genome shotgun (WGS) entry which is preliminary data.</text>
</comment>
<dbReference type="PANTHER" id="PTHR43099">
    <property type="entry name" value="UPF0053 PROTEIN YRKA"/>
    <property type="match status" value="1"/>
</dbReference>
<name>A0A5M4FB34_9ACTN</name>
<protein>
    <submittedName>
        <fullName evidence="12">HlyC/CorC family transporter</fullName>
    </submittedName>
</protein>
<keyword evidence="3 8" id="KW-0812">Transmembrane</keyword>
<keyword evidence="6 8" id="KW-0472">Membrane</keyword>
<dbReference type="SMART" id="SM00116">
    <property type="entry name" value="CBS"/>
    <property type="match status" value="2"/>
</dbReference>
<gene>
    <name evidence="12" type="ORF">ESP70_019810</name>
</gene>
<feature type="domain" description="CBS" evidence="10">
    <location>
        <begin position="221"/>
        <end position="280"/>
    </location>
</feature>
<dbReference type="InterPro" id="IPR051676">
    <property type="entry name" value="UPF0053_domain"/>
</dbReference>
<dbReference type="SUPFAM" id="SSF54631">
    <property type="entry name" value="CBS-domain pair"/>
    <property type="match status" value="1"/>
</dbReference>
<comment type="subcellular location">
    <subcellularLocation>
        <location evidence="1">Cell membrane</location>
        <topology evidence="1">Multi-pass membrane protein</topology>
    </subcellularLocation>
</comment>
<proteinExistence type="predicted"/>
<dbReference type="PROSITE" id="PS51846">
    <property type="entry name" value="CNNM"/>
    <property type="match status" value="1"/>
</dbReference>
<dbReference type="Pfam" id="PF01595">
    <property type="entry name" value="CNNM"/>
    <property type="match status" value="1"/>
</dbReference>
<dbReference type="GO" id="GO:0005886">
    <property type="term" value="C:plasma membrane"/>
    <property type="evidence" value="ECO:0007669"/>
    <property type="project" value="UniProtKB-SubCell"/>
</dbReference>
<dbReference type="Pfam" id="PF00571">
    <property type="entry name" value="CBS"/>
    <property type="match status" value="2"/>
</dbReference>
<dbReference type="InterPro" id="IPR044751">
    <property type="entry name" value="Ion_transp-like_CBS"/>
</dbReference>
<dbReference type="EMBL" id="SDPQ02000004">
    <property type="protein sequence ID" value="KAA1394441.1"/>
    <property type="molecule type" value="Genomic_DNA"/>
</dbReference>
<dbReference type="AlphaFoldDB" id="A0A5M4FB34"/>
<feature type="domain" description="CNNM transmembrane" evidence="11">
    <location>
        <begin position="1"/>
        <end position="202"/>
    </location>
</feature>
<evidence type="ECO:0000256" key="7">
    <source>
        <dbReference type="PROSITE-ProRule" id="PRU00703"/>
    </source>
</evidence>
<feature type="domain" description="CBS" evidence="10">
    <location>
        <begin position="285"/>
        <end position="343"/>
    </location>
</feature>
<reference evidence="12" key="1">
    <citation type="submission" date="2019-09" db="EMBL/GenBank/DDBJ databases">
        <authorList>
            <person name="Li J."/>
        </authorList>
    </citation>
    <scope>NUCLEOTIDE SEQUENCE [LARGE SCALE GENOMIC DNA]</scope>
    <source>
        <strain evidence="12">JCM 14732</strain>
    </source>
</reference>
<evidence type="ECO:0000259" key="11">
    <source>
        <dbReference type="PROSITE" id="PS51846"/>
    </source>
</evidence>
<dbReference type="InterPro" id="IPR002550">
    <property type="entry name" value="CNNM"/>
</dbReference>
<dbReference type="RefSeq" id="WP_149691047.1">
    <property type="nucleotide sequence ID" value="NZ_SDPQ02000004.1"/>
</dbReference>
<evidence type="ECO:0000313" key="13">
    <source>
        <dbReference type="Proteomes" id="UP000380867"/>
    </source>
</evidence>
<feature type="transmembrane region" description="Helical" evidence="9">
    <location>
        <begin position="59"/>
        <end position="83"/>
    </location>
</feature>
<keyword evidence="5 8" id="KW-1133">Transmembrane helix</keyword>
<dbReference type="PANTHER" id="PTHR43099:SF5">
    <property type="entry name" value="HLYC_CORC FAMILY TRANSPORTER"/>
    <property type="match status" value="1"/>
</dbReference>
<dbReference type="CDD" id="cd04590">
    <property type="entry name" value="CBS_pair_CorC_HlyC_assoc"/>
    <property type="match status" value="1"/>
</dbReference>
<evidence type="ECO:0000256" key="1">
    <source>
        <dbReference type="ARBA" id="ARBA00004651"/>
    </source>
</evidence>
<keyword evidence="4" id="KW-0677">Repeat</keyword>
<keyword evidence="2" id="KW-1003">Cell membrane</keyword>